<reference evidence="6 7" key="1">
    <citation type="submission" date="2020-10" db="EMBL/GenBank/DDBJ databases">
        <title>Wide distribution of Phycisphaera-like planctomycetes from WD2101 soil group in peatlands and genome analysis of the first cultivated representative.</title>
        <authorList>
            <person name="Dedysh S.N."/>
            <person name="Beletsky A.V."/>
            <person name="Ivanova A."/>
            <person name="Kulichevskaya I.S."/>
            <person name="Suzina N.E."/>
            <person name="Philippov D.A."/>
            <person name="Rakitin A.L."/>
            <person name="Mardanov A.V."/>
            <person name="Ravin N.V."/>
        </authorList>
    </citation>
    <scope>NUCLEOTIDE SEQUENCE [LARGE SCALE GENOMIC DNA]</scope>
    <source>
        <strain evidence="6 7">M1803</strain>
    </source>
</reference>
<name>A0A7M2X2M7_9BACT</name>
<dbReference type="RefSeq" id="WP_206295342.1">
    <property type="nucleotide sequence ID" value="NZ_CP063458.1"/>
</dbReference>
<dbReference type="AlphaFoldDB" id="A0A7M2X2M7"/>
<evidence type="ECO:0000256" key="1">
    <source>
        <dbReference type="ARBA" id="ARBA00000085"/>
    </source>
</evidence>
<organism evidence="6 7">
    <name type="scientific">Humisphaera borealis</name>
    <dbReference type="NCBI Taxonomy" id="2807512"/>
    <lineage>
        <taxon>Bacteria</taxon>
        <taxon>Pseudomonadati</taxon>
        <taxon>Planctomycetota</taxon>
        <taxon>Phycisphaerae</taxon>
        <taxon>Tepidisphaerales</taxon>
        <taxon>Tepidisphaeraceae</taxon>
        <taxon>Humisphaera</taxon>
    </lineage>
</organism>
<dbReference type="EC" id="2.7.13.3" evidence="2"/>
<dbReference type="PRINTS" id="PR00344">
    <property type="entry name" value="BCTRLSENSOR"/>
</dbReference>
<evidence type="ECO:0000313" key="6">
    <source>
        <dbReference type="EMBL" id="QOV92016.1"/>
    </source>
</evidence>
<dbReference type="EMBL" id="CP063458">
    <property type="protein sequence ID" value="QOV92016.1"/>
    <property type="molecule type" value="Genomic_DNA"/>
</dbReference>
<feature type="region of interest" description="Disordered" evidence="4">
    <location>
        <begin position="1"/>
        <end position="20"/>
    </location>
</feature>
<dbReference type="PROSITE" id="PS50109">
    <property type="entry name" value="HIS_KIN"/>
    <property type="match status" value="1"/>
</dbReference>
<dbReference type="PANTHER" id="PTHR43065:SF42">
    <property type="entry name" value="TWO-COMPONENT SENSOR PPRA"/>
    <property type="match status" value="1"/>
</dbReference>
<dbReference type="SUPFAM" id="SSF47384">
    <property type="entry name" value="Homodimeric domain of signal transducing histidine kinase"/>
    <property type="match status" value="1"/>
</dbReference>
<keyword evidence="3" id="KW-0597">Phosphoprotein</keyword>
<evidence type="ECO:0000256" key="3">
    <source>
        <dbReference type="ARBA" id="ARBA00022553"/>
    </source>
</evidence>
<dbReference type="InterPro" id="IPR003594">
    <property type="entry name" value="HATPase_dom"/>
</dbReference>
<evidence type="ECO:0000313" key="7">
    <source>
        <dbReference type="Proteomes" id="UP000593765"/>
    </source>
</evidence>
<evidence type="ECO:0000259" key="5">
    <source>
        <dbReference type="PROSITE" id="PS50109"/>
    </source>
</evidence>
<dbReference type="PANTHER" id="PTHR43065">
    <property type="entry name" value="SENSOR HISTIDINE KINASE"/>
    <property type="match status" value="1"/>
</dbReference>
<dbReference type="InterPro" id="IPR003661">
    <property type="entry name" value="HisK_dim/P_dom"/>
</dbReference>
<accession>A0A7M2X2M7</accession>
<dbReference type="InterPro" id="IPR036890">
    <property type="entry name" value="HATPase_C_sf"/>
</dbReference>
<feature type="domain" description="Histidine kinase" evidence="5">
    <location>
        <begin position="65"/>
        <end position="285"/>
    </location>
</feature>
<dbReference type="GO" id="GO:0000155">
    <property type="term" value="F:phosphorelay sensor kinase activity"/>
    <property type="evidence" value="ECO:0007669"/>
    <property type="project" value="InterPro"/>
</dbReference>
<sequence length="300" mass="31774">MPPDDRFGSPPGPPDPNAEGQADVLRSMAADPLHHLDVLQQQLSAVREQLTESQRLATIGTISSVIAHEFNNILTPIVSYAQFALTSAESDKPDMPLIRKALAKSFQSATKAGKICASMLALARGESTSGPVPVQQLVDEALSVLARDPQKDGIALRVQVQPGLCVMCDPVQIEQVLLNLLINARHALMGHSRNGAITIKAAAIDEDELKIQVIDNGPGIPEKLQSKIFEPFFTTKGTAKRGEAKGSGLGLAICREIVAQHKGRIEVESSPGKGTTFNLWLPAAAPAADTEGSAAGSTRT</sequence>
<dbReference type="Gene3D" id="3.30.565.10">
    <property type="entry name" value="Histidine kinase-like ATPase, C-terminal domain"/>
    <property type="match status" value="1"/>
</dbReference>
<dbReference type="SUPFAM" id="SSF55874">
    <property type="entry name" value="ATPase domain of HSP90 chaperone/DNA topoisomerase II/histidine kinase"/>
    <property type="match status" value="1"/>
</dbReference>
<protein>
    <recommendedName>
        <fullName evidence="2">histidine kinase</fullName>
        <ecNumber evidence="2">2.7.13.3</ecNumber>
    </recommendedName>
</protein>
<dbReference type="InterPro" id="IPR004358">
    <property type="entry name" value="Sig_transdc_His_kin-like_C"/>
</dbReference>
<dbReference type="SMART" id="SM00388">
    <property type="entry name" value="HisKA"/>
    <property type="match status" value="1"/>
</dbReference>
<proteinExistence type="predicted"/>
<dbReference type="Pfam" id="PF02518">
    <property type="entry name" value="HATPase_c"/>
    <property type="match status" value="1"/>
</dbReference>
<comment type="catalytic activity">
    <reaction evidence="1">
        <text>ATP + protein L-histidine = ADP + protein N-phospho-L-histidine.</text>
        <dbReference type="EC" id="2.7.13.3"/>
    </reaction>
</comment>
<evidence type="ECO:0000256" key="2">
    <source>
        <dbReference type="ARBA" id="ARBA00012438"/>
    </source>
</evidence>
<dbReference type="InterPro" id="IPR005467">
    <property type="entry name" value="His_kinase_dom"/>
</dbReference>
<dbReference type="CDD" id="cd00075">
    <property type="entry name" value="HATPase"/>
    <property type="match status" value="1"/>
</dbReference>
<dbReference type="SMART" id="SM00387">
    <property type="entry name" value="HATPase_c"/>
    <property type="match status" value="1"/>
</dbReference>
<dbReference type="InterPro" id="IPR036097">
    <property type="entry name" value="HisK_dim/P_sf"/>
</dbReference>
<evidence type="ECO:0000256" key="4">
    <source>
        <dbReference type="SAM" id="MobiDB-lite"/>
    </source>
</evidence>
<dbReference type="Proteomes" id="UP000593765">
    <property type="component" value="Chromosome"/>
</dbReference>
<keyword evidence="7" id="KW-1185">Reference proteome</keyword>
<gene>
    <name evidence="6" type="ORF">IPV69_11950</name>
</gene>
<dbReference type="Gene3D" id="1.10.287.130">
    <property type="match status" value="1"/>
</dbReference>
<dbReference type="KEGG" id="hbs:IPV69_11950"/>